<feature type="chain" id="PRO_5004554723" evidence="3">
    <location>
        <begin position="24"/>
        <end position="597"/>
    </location>
</feature>
<feature type="domain" description="Bacterial surface antigen (D15)" evidence="4">
    <location>
        <begin position="354"/>
        <end position="597"/>
    </location>
</feature>
<dbReference type="Pfam" id="PF01103">
    <property type="entry name" value="Omp85"/>
    <property type="match status" value="1"/>
</dbReference>
<protein>
    <submittedName>
        <fullName evidence="5">Putative outer membrane protein</fullName>
    </submittedName>
</protein>
<dbReference type="AlphaFoldDB" id="S9Q7C3"/>
<dbReference type="eggNOG" id="COG0729">
    <property type="taxonomic scope" value="Bacteria"/>
</dbReference>
<comment type="subcellular location">
    <subcellularLocation>
        <location evidence="1">Membrane</location>
    </subcellularLocation>
</comment>
<dbReference type="GO" id="GO:0019867">
    <property type="term" value="C:outer membrane"/>
    <property type="evidence" value="ECO:0007669"/>
    <property type="project" value="InterPro"/>
</dbReference>
<dbReference type="OrthoDB" id="9769707at2"/>
<keyword evidence="2" id="KW-0472">Membrane</keyword>
<dbReference type="HOGENOM" id="CLU_018618_0_1_5"/>
<dbReference type="Gene3D" id="3.10.20.310">
    <property type="entry name" value="membrane protein fhac"/>
    <property type="match status" value="1"/>
</dbReference>
<keyword evidence="6" id="KW-1185">Reference proteome</keyword>
<feature type="signal peptide" evidence="3">
    <location>
        <begin position="1"/>
        <end position="23"/>
    </location>
</feature>
<keyword evidence="3" id="KW-0732">Signal</keyword>
<evidence type="ECO:0000256" key="3">
    <source>
        <dbReference type="SAM" id="SignalP"/>
    </source>
</evidence>
<gene>
    <name evidence="5" type="ORF">Salmuc_02333</name>
</gene>
<dbReference type="EMBL" id="APVH01000064">
    <property type="protein sequence ID" value="EPX75937.1"/>
    <property type="molecule type" value="Genomic_DNA"/>
</dbReference>
<evidence type="ECO:0000259" key="4">
    <source>
        <dbReference type="Pfam" id="PF01103"/>
    </source>
</evidence>
<dbReference type="Proteomes" id="UP000015347">
    <property type="component" value="Unassembled WGS sequence"/>
</dbReference>
<dbReference type="STRING" id="1123237.Salmuc_02333"/>
<evidence type="ECO:0000313" key="6">
    <source>
        <dbReference type="Proteomes" id="UP000015347"/>
    </source>
</evidence>
<comment type="caution">
    <text evidence="5">The sequence shown here is derived from an EMBL/GenBank/DDBJ whole genome shotgun (WGS) entry which is preliminary data.</text>
</comment>
<sequence length="597" mass="63523">MLLRRFDLALAATLSLAALPAAAFDALDFDTPGMDEDLRSEIKTNSALAEAENDERISGQDVLAAALSDYGILLETLYASGYYGGTISIRIDGREASDIPLLSVPDTVGQVSVTVQQGPKFKFGEASVAPVTPETELPEGFATGQTARSALITDAAQAGIDGWRAIGHAKAGIARERVTANHATSRIDADIDLAPGDRLRFGRLVTVTDSYVRTAALRRIAGLPTGEVFDPDEMQLVSDRLTSTGAFSTVRLTEAEEPNPDGTLDIELRVQDAEPRRFGFGAELSSLDGLTLSAFWLHRNLLGGAERFRIDGEISGITGQQGEADGEVRARLEVPGAIGPDTDAYFEGELAYLQEPTYELETIALGAGLTRRFNEYLSADIGAGLAFAQVRDDFGTRTFEMILFPGEVTYDRRDNELDPRNGFYVGAEAEPFYEFGGSGTGARLYGDLRGYYGLGEEDRTVLAARLQVGSLVGPDISDTQPSFLFYSGGAGTVRGQPYQSLNVDLGNGDESGGRSFVGLSAEVRQDFGENFGVVAFADAGFVGETATPGQDGEWHSGAGLGVRYQTGLGPIRFDVAAPTSGETGDGVQIYLGIGQAF</sequence>
<evidence type="ECO:0000256" key="1">
    <source>
        <dbReference type="ARBA" id="ARBA00004370"/>
    </source>
</evidence>
<evidence type="ECO:0000256" key="2">
    <source>
        <dbReference type="ARBA" id="ARBA00023136"/>
    </source>
</evidence>
<name>S9Q7C3_9RHOB</name>
<proteinExistence type="predicted"/>
<dbReference type="RefSeq" id="WP_020042420.1">
    <property type="nucleotide sequence ID" value="NZ_KE557286.1"/>
</dbReference>
<evidence type="ECO:0000313" key="5">
    <source>
        <dbReference type="EMBL" id="EPX75937.1"/>
    </source>
</evidence>
<organism evidence="5 6">
    <name type="scientific">Salipiger mucosus DSM 16094</name>
    <dbReference type="NCBI Taxonomy" id="1123237"/>
    <lineage>
        <taxon>Bacteria</taxon>
        <taxon>Pseudomonadati</taxon>
        <taxon>Pseudomonadota</taxon>
        <taxon>Alphaproteobacteria</taxon>
        <taxon>Rhodobacterales</taxon>
        <taxon>Roseobacteraceae</taxon>
        <taxon>Salipiger</taxon>
    </lineage>
</organism>
<reference evidence="6" key="1">
    <citation type="journal article" date="2014" name="Stand. Genomic Sci.">
        <title>Genome sequence of the exopolysaccharide-producing Salipiger mucosus type strain (DSM 16094(T)), a moderately halophilic member of the Roseobacter clade.</title>
        <authorList>
            <person name="Riedel T."/>
            <person name="Spring S."/>
            <person name="Fiebig A."/>
            <person name="Petersen J."/>
            <person name="Kyrpides N.C."/>
            <person name="Goker M."/>
            <person name="Klenk H.P."/>
        </authorList>
    </citation>
    <scope>NUCLEOTIDE SEQUENCE [LARGE SCALE GENOMIC DNA]</scope>
    <source>
        <strain evidence="6">DSM 16094</strain>
    </source>
</reference>
<dbReference type="InterPro" id="IPR000184">
    <property type="entry name" value="Bac_surfAg_D15"/>
</dbReference>
<dbReference type="Gene3D" id="2.40.160.50">
    <property type="entry name" value="membrane protein fhac: a member of the omp85/tpsb transporter family"/>
    <property type="match status" value="1"/>
</dbReference>
<accession>S9Q7C3</accession>